<comment type="caution">
    <text evidence="2">The sequence shown here is derived from an EMBL/GenBank/DDBJ whole genome shotgun (WGS) entry which is preliminary data.</text>
</comment>
<accession>A0ABV8IRY4</accession>
<protein>
    <submittedName>
        <fullName evidence="2">PRC-barrel domain-containing protein</fullName>
    </submittedName>
</protein>
<dbReference type="Gene3D" id="3.90.50.10">
    <property type="entry name" value="Photosynthetic Reaction Center, subunit H, domain 2"/>
    <property type="match status" value="1"/>
</dbReference>
<evidence type="ECO:0000313" key="2">
    <source>
        <dbReference type="EMBL" id="MFC4065143.1"/>
    </source>
</evidence>
<dbReference type="InterPro" id="IPR011033">
    <property type="entry name" value="PRC_barrel-like_sf"/>
</dbReference>
<dbReference type="RefSeq" id="WP_378066175.1">
    <property type="nucleotide sequence ID" value="NZ_JBHSBL010000007.1"/>
</dbReference>
<gene>
    <name evidence="2" type="ORF">ACFO0C_09380</name>
</gene>
<evidence type="ECO:0000313" key="3">
    <source>
        <dbReference type="Proteomes" id="UP001595867"/>
    </source>
</evidence>
<evidence type="ECO:0000259" key="1">
    <source>
        <dbReference type="Pfam" id="PF05239"/>
    </source>
</evidence>
<feature type="domain" description="PRC-barrel" evidence="1">
    <location>
        <begin position="6"/>
        <end position="76"/>
    </location>
</feature>
<proteinExistence type="predicted"/>
<dbReference type="InterPro" id="IPR014747">
    <property type="entry name" value="Bac_photo_RC_H_C"/>
</dbReference>
<dbReference type="Pfam" id="PF05239">
    <property type="entry name" value="PRC"/>
    <property type="match status" value="1"/>
</dbReference>
<reference evidence="3" key="1">
    <citation type="journal article" date="2019" name="Int. J. Syst. Evol. Microbiol.">
        <title>The Global Catalogue of Microorganisms (GCM) 10K type strain sequencing project: providing services to taxonomists for standard genome sequencing and annotation.</title>
        <authorList>
            <consortium name="The Broad Institute Genomics Platform"/>
            <consortium name="The Broad Institute Genome Sequencing Center for Infectious Disease"/>
            <person name="Wu L."/>
            <person name="Ma J."/>
        </authorList>
    </citation>
    <scope>NUCLEOTIDE SEQUENCE [LARGE SCALE GENOMIC DNA]</scope>
    <source>
        <strain evidence="3">TBRC 5832</strain>
    </source>
</reference>
<name>A0ABV8IRY4_9ACTN</name>
<organism evidence="2 3">
    <name type="scientific">Actinoplanes subglobosus</name>
    <dbReference type="NCBI Taxonomy" id="1547892"/>
    <lineage>
        <taxon>Bacteria</taxon>
        <taxon>Bacillati</taxon>
        <taxon>Actinomycetota</taxon>
        <taxon>Actinomycetes</taxon>
        <taxon>Micromonosporales</taxon>
        <taxon>Micromonosporaceae</taxon>
        <taxon>Actinoplanes</taxon>
    </lineage>
</organism>
<keyword evidence="3" id="KW-1185">Reference proteome</keyword>
<sequence length="118" mass="12801">MFPAENLRDWRGENVVDPQGDKIGDLEAVYVDTVDDEPAFATVRVGFIGRHRLVFVPLAGATVSPKAIRVRYDKKLVGNAPGIDLDGELAAADEPAVFAHYGLPYQAGPTGARRLGRR</sequence>
<dbReference type="InterPro" id="IPR027275">
    <property type="entry name" value="PRC-brl_dom"/>
</dbReference>
<dbReference type="Proteomes" id="UP001595867">
    <property type="component" value="Unassembled WGS sequence"/>
</dbReference>
<dbReference type="SUPFAM" id="SSF50346">
    <property type="entry name" value="PRC-barrel domain"/>
    <property type="match status" value="1"/>
</dbReference>
<dbReference type="EMBL" id="JBHSBL010000007">
    <property type="protein sequence ID" value="MFC4065143.1"/>
    <property type="molecule type" value="Genomic_DNA"/>
</dbReference>